<dbReference type="PANTHER" id="PTHR11575">
    <property type="entry name" value="5'-NUCLEOTIDASE-RELATED"/>
    <property type="match status" value="1"/>
</dbReference>
<evidence type="ECO:0000256" key="4">
    <source>
        <dbReference type="ARBA" id="ARBA00022723"/>
    </source>
</evidence>
<name>A0A194QGZ9_PAPXU</name>
<gene>
    <name evidence="10" type="ORF">RR46_02515</name>
</gene>
<dbReference type="STRING" id="66420.A0A194QGZ9"/>
<feature type="domain" description="Calcineurin-like phosphoesterase" evidence="8">
    <location>
        <begin position="1336"/>
        <end position="1464"/>
    </location>
</feature>
<dbReference type="InterPro" id="IPR036907">
    <property type="entry name" value="5'-Nucleotdase_C_sf"/>
</dbReference>
<dbReference type="SUPFAM" id="SSF55816">
    <property type="entry name" value="5'-nucleotidase (syn. UDP-sugar hydrolase), C-terminal domain"/>
    <property type="match status" value="4"/>
</dbReference>
<keyword evidence="11" id="KW-1185">Reference proteome</keyword>
<dbReference type="Gene3D" id="3.90.780.10">
    <property type="entry name" value="5'-Nucleotidase, C-terminal domain"/>
    <property type="match status" value="3"/>
</dbReference>
<organism evidence="10 11">
    <name type="scientific">Papilio xuthus</name>
    <name type="common">Asian swallowtail butterfly</name>
    <dbReference type="NCBI Taxonomy" id="66420"/>
    <lineage>
        <taxon>Eukaryota</taxon>
        <taxon>Metazoa</taxon>
        <taxon>Ecdysozoa</taxon>
        <taxon>Arthropoda</taxon>
        <taxon>Hexapoda</taxon>
        <taxon>Insecta</taxon>
        <taxon>Pterygota</taxon>
        <taxon>Neoptera</taxon>
        <taxon>Endopterygota</taxon>
        <taxon>Lepidoptera</taxon>
        <taxon>Glossata</taxon>
        <taxon>Ditrysia</taxon>
        <taxon>Papilionoidea</taxon>
        <taxon>Papilionidae</taxon>
        <taxon>Papilioninae</taxon>
        <taxon>Papilio</taxon>
    </lineage>
</organism>
<dbReference type="GO" id="GO:0046872">
    <property type="term" value="F:metal ion binding"/>
    <property type="evidence" value="ECO:0007669"/>
    <property type="project" value="UniProtKB-KW"/>
</dbReference>
<evidence type="ECO:0000256" key="5">
    <source>
        <dbReference type="ARBA" id="ARBA00022729"/>
    </source>
</evidence>
<dbReference type="PANTHER" id="PTHR11575:SF24">
    <property type="entry name" value="5'-NUCLEOTIDASE"/>
    <property type="match status" value="1"/>
</dbReference>
<dbReference type="GO" id="GO:0008253">
    <property type="term" value="F:5'-nucleotidase activity"/>
    <property type="evidence" value="ECO:0007669"/>
    <property type="project" value="UniProtKB-EC"/>
</dbReference>
<dbReference type="Proteomes" id="UP000053268">
    <property type="component" value="Unassembled WGS sequence"/>
</dbReference>
<feature type="domain" description="5'-Nucleotidase C-terminal" evidence="9">
    <location>
        <begin position="304"/>
        <end position="479"/>
    </location>
</feature>
<feature type="domain" description="5'-Nucleotidase C-terminal" evidence="9">
    <location>
        <begin position="1120"/>
        <end position="1296"/>
    </location>
</feature>
<keyword evidence="5" id="KW-0732">Signal</keyword>
<dbReference type="Gene3D" id="3.60.21.10">
    <property type="match status" value="4"/>
</dbReference>
<evidence type="ECO:0000259" key="9">
    <source>
        <dbReference type="Pfam" id="PF02872"/>
    </source>
</evidence>
<comment type="catalytic activity">
    <reaction evidence="1">
        <text>a ribonucleoside 5'-phosphate + H2O = a ribonucleoside + phosphate</text>
        <dbReference type="Rhea" id="RHEA:12484"/>
        <dbReference type="ChEBI" id="CHEBI:15377"/>
        <dbReference type="ChEBI" id="CHEBI:18254"/>
        <dbReference type="ChEBI" id="CHEBI:43474"/>
        <dbReference type="ChEBI" id="CHEBI:58043"/>
        <dbReference type="EC" id="3.1.3.5"/>
    </reaction>
</comment>
<evidence type="ECO:0000259" key="8">
    <source>
        <dbReference type="Pfam" id="PF00149"/>
    </source>
</evidence>
<proteinExistence type="inferred from homology"/>
<accession>A0A194QGZ9</accession>
<evidence type="ECO:0000313" key="11">
    <source>
        <dbReference type="Proteomes" id="UP000053268"/>
    </source>
</evidence>
<dbReference type="FunFam" id="3.90.780.10:FF:000001">
    <property type="entry name" value="NT5E isoform 3"/>
    <property type="match status" value="1"/>
</dbReference>
<evidence type="ECO:0000256" key="6">
    <source>
        <dbReference type="ARBA" id="ARBA00022741"/>
    </source>
</evidence>
<feature type="domain" description="Calcineurin-like phosphoesterase" evidence="8">
    <location>
        <begin position="25"/>
        <end position="211"/>
    </location>
</feature>
<evidence type="ECO:0000256" key="1">
    <source>
        <dbReference type="ARBA" id="ARBA00000815"/>
    </source>
</evidence>
<dbReference type="SUPFAM" id="SSF56300">
    <property type="entry name" value="Metallo-dependent phosphatases"/>
    <property type="match status" value="4"/>
</dbReference>
<evidence type="ECO:0000256" key="2">
    <source>
        <dbReference type="ARBA" id="ARBA00006654"/>
    </source>
</evidence>
<dbReference type="EC" id="3.1.3.5" evidence="3"/>
<dbReference type="EMBL" id="KQ458860">
    <property type="protein sequence ID" value="KPJ04818.1"/>
    <property type="molecule type" value="Genomic_DNA"/>
</dbReference>
<evidence type="ECO:0000256" key="3">
    <source>
        <dbReference type="ARBA" id="ARBA00012643"/>
    </source>
</evidence>
<comment type="similarity">
    <text evidence="2">Belongs to the 5'-nucleotidase family.</text>
</comment>
<dbReference type="InterPro" id="IPR004843">
    <property type="entry name" value="Calcineurin-like_PHP"/>
</dbReference>
<dbReference type="Pfam" id="PF02872">
    <property type="entry name" value="5_nucleotid_C"/>
    <property type="match status" value="4"/>
</dbReference>
<reference evidence="10 11" key="1">
    <citation type="journal article" date="2015" name="Nat. Commun.">
        <title>Outbred genome sequencing and CRISPR/Cas9 gene editing in butterflies.</title>
        <authorList>
            <person name="Li X."/>
            <person name="Fan D."/>
            <person name="Zhang W."/>
            <person name="Liu G."/>
            <person name="Zhang L."/>
            <person name="Zhao L."/>
            <person name="Fang X."/>
            <person name="Chen L."/>
            <person name="Dong Y."/>
            <person name="Chen Y."/>
            <person name="Ding Y."/>
            <person name="Zhao R."/>
            <person name="Feng M."/>
            <person name="Zhu Y."/>
            <person name="Feng Y."/>
            <person name="Jiang X."/>
            <person name="Zhu D."/>
            <person name="Xiang H."/>
            <person name="Feng X."/>
            <person name="Li S."/>
            <person name="Wang J."/>
            <person name="Zhang G."/>
            <person name="Kronforst M.R."/>
            <person name="Wang W."/>
        </authorList>
    </citation>
    <scope>NUCLEOTIDE SEQUENCE [LARGE SCALE GENOMIC DNA]</scope>
    <source>
        <strain evidence="10">Ya'a_city_454_Px</strain>
        <tissue evidence="10">Whole body</tissue>
    </source>
</reference>
<dbReference type="InterPro" id="IPR006179">
    <property type="entry name" value="5_nucleotidase/apyrase"/>
</dbReference>
<evidence type="ECO:0000313" key="10">
    <source>
        <dbReference type="EMBL" id="KPJ04818.1"/>
    </source>
</evidence>
<evidence type="ECO:0000256" key="7">
    <source>
        <dbReference type="ARBA" id="ARBA00022801"/>
    </source>
</evidence>
<sequence>MHARFEQTSQLSGACTTADREAGKCYGGFPRVAHVVKEARKAAASGEGPPVLYLNAGDTYTGTAWFTIYKWKVAAEFLNALQPDAVSLGGNDFEKDSPQLSPLLKSISTPILATNIILNTEEKEKLQKSVVFDIKGYKVGIVGFVTPELNMLDGTGAVEYIDEVIALQEEVNKLKEQNVSIIVALGHANIDKVTEIAAEVDGIDLIINGHKNVYGSNGNTNNSQDEVENAITVAQRSGKRVPIVQSFSYNQNLGKIITKFNNNGEILDYQADQIPLDFSVPQDTNALAIMKTYMADIDLLSQVVIGSTAVVLDGDTCKAEECNFGNLITDSMMYYYSIRYQGDRWTDAPIAIIHSSAITSSIAPQNRPAAITKRALLSAIQSEGNLVAVTITGTVLKQVLEHSVADYRSINPSGRFLQYSGIQVTYDFANAPGSRIVDAVVRCGACSIPQFQTINDATEYTILMPLSLANGAEGYSMLVGIPRRFLDFDEAFGAERYIAQRSPSLGNHEFDNGVSGLTPFIENLKCPVLAANLILNQEPSLQAQKNLLKSITLDINGTKIGIIGYLTPDTKILAIRNKVEYIDEEIAIRNEIAKLKMQNVKIFIALGHSGYLKDLEIAKIEDLDLVIGGHTNTFLWDGKTIDTEKVEGPYPTLVKQTSGKLVPVVQAYAYTKYLGKLRIIFNSSGDIISFNGNPILLDNSVPQDTDILDIVKKYREDVAKLTEVVVGKISVVLDGQSCRLKECNMGNMITDAMIHKYASEYVGEGWTDAPIAIIQGGGIRASIAHPNLPSNVTKGDLLIVMPFDGNMVRLSINGSNVWKMLEHSVAGYLPLRSPGEFLQFSGLKVEYDFEKPPGMRVKSVSVRCGNCYLPSYSLLNRTKVYNILMSSFLSRGGGGFSSLGNHEFDNGVSGLTPFIQNLTTPVLAANLKLNNVPELAAEANLRKSVVFNVSDIAVGVIGYLTPETKVLAVHNNVEYIDEIVALRDEVKNLRNEGVNIIIALGHSGYLRDLEIAKAVDGIDLVIGGHSNTFLWNGTTPDSDEIQGPYPTYVTQASGKQVPVVQAYAYTKYLGRLHMVFNSNGDVITIDGNPILLDNSIPQDPELLQIVERYRRDILNITEEVLGQTSVVLDGLSCQNKECNLGNLIADAMVYRYATDYKGKYWTDAPIAAIQGGGIRSSIANTKAPTNITKGDLLGVMPFEGVLVTAEMSGTVLLQMLEYGVSNYDPLDYPGEFLQVSGIKVVFDLRRPSGSRIVKAEARCGLCDIPSYSDIKPDQTYKIIMPNFLAQGGDGYWMFKDLTKQTLNYNEHAATVFYVTHHKLIYHGVEGRVKLIEGDECLGNHEFDEEVEGVVPFIKNLTAPVLAANLILDKVPELQNITNLYKSIIILKKGVKIGVIGYLTPDTKFLAPKNKVEYEDEIPAIRREVELLRGKGVNIIIALGHSGFLKDIEIAKEVDGLDLVIGGHSNTFLWNGEHFTETPEHPQGLYPTMIKQTSGRIVPVVQAYAYTKYLGKLHIVFDSSGEILKCFGDPILLHQGIPNDDEVLTIIKRYRGDIDRINNEIIGRSTIFLDGEQCRLRECNMGNLITDATLNYTKRINKEKYADVNIVFIQGGRIRSSLGRSETPFNITRGDFITVLPFSDTLSVVTMNGTILMQALEHSVALWRTIDSPGQFLQLTGIEVTYDLSKEAGNRVKLVKAICSECSALDEVRDYLTYKLTKTLILKSSSSSGHYTSPQRGSEPTLS</sequence>
<feature type="domain" description="5'-Nucleotidase C-terminal" evidence="9">
    <location>
        <begin position="1561"/>
        <end position="1696"/>
    </location>
</feature>
<dbReference type="InterPro" id="IPR008334">
    <property type="entry name" value="5'-Nucleotdase_C"/>
</dbReference>
<dbReference type="PRINTS" id="PR01607">
    <property type="entry name" value="APYRASEFAMLY"/>
</dbReference>
<keyword evidence="6" id="KW-0547">Nucleotide-binding</keyword>
<protein>
    <recommendedName>
        <fullName evidence="3">5'-nucleotidase</fullName>
        <ecNumber evidence="3">3.1.3.5</ecNumber>
    </recommendedName>
</protein>
<dbReference type="InterPro" id="IPR029052">
    <property type="entry name" value="Metallo-depent_PP-like"/>
</dbReference>
<dbReference type="GO" id="GO:0005886">
    <property type="term" value="C:plasma membrane"/>
    <property type="evidence" value="ECO:0007669"/>
    <property type="project" value="TreeGrafter"/>
</dbReference>
<dbReference type="GO" id="GO:0006196">
    <property type="term" value="P:AMP catabolic process"/>
    <property type="evidence" value="ECO:0007669"/>
    <property type="project" value="TreeGrafter"/>
</dbReference>
<keyword evidence="4" id="KW-0479">Metal-binding</keyword>
<feature type="domain" description="5'-Nucleotidase C-terminal" evidence="9">
    <location>
        <begin position="725"/>
        <end position="898"/>
    </location>
</feature>
<dbReference type="Pfam" id="PF00149">
    <property type="entry name" value="Metallophos"/>
    <property type="match status" value="2"/>
</dbReference>
<dbReference type="GO" id="GO:0000166">
    <property type="term" value="F:nucleotide binding"/>
    <property type="evidence" value="ECO:0007669"/>
    <property type="project" value="UniProtKB-KW"/>
</dbReference>
<keyword evidence="7" id="KW-0378">Hydrolase</keyword>
<dbReference type="FunFam" id="3.60.21.10:FF:000020">
    <property type="entry name" value="NT5E isoform 4"/>
    <property type="match status" value="1"/>
</dbReference>